<dbReference type="PANTHER" id="PTHR32347:SF14">
    <property type="entry name" value="EFFLUX SYSTEM COMPONENT YKNX-RELATED"/>
    <property type="match status" value="1"/>
</dbReference>
<accession>A0ABP9EM52</accession>
<evidence type="ECO:0000256" key="1">
    <source>
        <dbReference type="ARBA" id="ARBA00004196"/>
    </source>
</evidence>
<evidence type="ECO:0000313" key="6">
    <source>
        <dbReference type="Proteomes" id="UP001499988"/>
    </source>
</evidence>
<feature type="domain" description="CusB-like beta-barrel" evidence="4">
    <location>
        <begin position="244"/>
        <end position="320"/>
    </location>
</feature>
<organism evidence="5 6">
    <name type="scientific">Ferrimonas pelagia</name>
    <dbReference type="NCBI Taxonomy" id="1177826"/>
    <lineage>
        <taxon>Bacteria</taxon>
        <taxon>Pseudomonadati</taxon>
        <taxon>Pseudomonadota</taxon>
        <taxon>Gammaproteobacteria</taxon>
        <taxon>Alteromonadales</taxon>
        <taxon>Ferrimonadaceae</taxon>
        <taxon>Ferrimonas</taxon>
    </lineage>
</organism>
<evidence type="ECO:0000259" key="4">
    <source>
        <dbReference type="Pfam" id="PF25954"/>
    </source>
</evidence>
<dbReference type="PANTHER" id="PTHR32347">
    <property type="entry name" value="EFFLUX SYSTEM COMPONENT YKNX-RELATED"/>
    <property type="match status" value="1"/>
</dbReference>
<reference evidence="6" key="1">
    <citation type="journal article" date="2019" name="Int. J. Syst. Evol. Microbiol.">
        <title>The Global Catalogue of Microorganisms (GCM) 10K type strain sequencing project: providing services to taxonomists for standard genome sequencing and annotation.</title>
        <authorList>
            <consortium name="The Broad Institute Genomics Platform"/>
            <consortium name="The Broad Institute Genome Sequencing Center for Infectious Disease"/>
            <person name="Wu L."/>
            <person name="Ma J."/>
        </authorList>
    </citation>
    <scope>NUCLEOTIDE SEQUENCE [LARGE SCALE GENOMIC DNA]</scope>
    <source>
        <strain evidence="6">JCM 18401</strain>
    </source>
</reference>
<evidence type="ECO:0000256" key="3">
    <source>
        <dbReference type="SAM" id="Coils"/>
    </source>
</evidence>
<comment type="caution">
    <text evidence="5">The sequence shown here is derived from an EMBL/GenBank/DDBJ whole genome shotgun (WGS) entry which is preliminary data.</text>
</comment>
<dbReference type="Gene3D" id="2.40.30.170">
    <property type="match status" value="1"/>
</dbReference>
<evidence type="ECO:0000313" key="5">
    <source>
        <dbReference type="EMBL" id="GAA4882763.1"/>
    </source>
</evidence>
<dbReference type="EMBL" id="BAABJZ010000023">
    <property type="protein sequence ID" value="GAA4882763.1"/>
    <property type="molecule type" value="Genomic_DNA"/>
</dbReference>
<comment type="subcellular location">
    <subcellularLocation>
        <location evidence="1">Cell envelope</location>
    </subcellularLocation>
</comment>
<feature type="coiled-coil region" evidence="3">
    <location>
        <begin position="111"/>
        <end position="173"/>
    </location>
</feature>
<keyword evidence="6" id="KW-1185">Reference proteome</keyword>
<proteinExistence type="predicted"/>
<dbReference type="Pfam" id="PF25954">
    <property type="entry name" value="Beta-barrel_RND_2"/>
    <property type="match status" value="1"/>
</dbReference>
<evidence type="ECO:0000256" key="2">
    <source>
        <dbReference type="ARBA" id="ARBA00023054"/>
    </source>
</evidence>
<name>A0ABP9EM52_9GAMM</name>
<keyword evidence="2 3" id="KW-0175">Coiled coil</keyword>
<sequence>MRVALLCVSVLCGCSEQNTVMVSEGQLPQRIEVSGQLLSADSQNVLPPVVDRVWQFQINQLVPEGSAIEQGQVLARLDTSELRERIKIESGKLRAKEQDAITTELRNQKKFEQMTLDLAEAEMLHDKAERKALLSDETVTQIEREKREIDELIAAERVALVEEKLRLERLRAQQRAAILHEDQRKLQMGLTLLETGLERMTLRAPRDGIVVYGTDPSGEKLSVGDSIYVGDVIATIPNLSHMQVQMAVPEVEASRVALGQSMTIRLDASPEREFHGEVVEIGAVFRPRTPEIPLMVFDVTASISPVDPDLMRPGMTAKISMDVTDPARQALLPSAAVAFEGEQAYVLRPGLFGDQRQDVTVAALGEEQIAIASGIEIGAKVVLP</sequence>
<protein>
    <recommendedName>
        <fullName evidence="4">CusB-like beta-barrel domain-containing protein</fullName>
    </recommendedName>
</protein>
<dbReference type="InterPro" id="IPR050465">
    <property type="entry name" value="UPF0194_transport"/>
</dbReference>
<gene>
    <name evidence="5" type="ORF">GCM10023333_16300</name>
</gene>
<dbReference type="InterPro" id="IPR058792">
    <property type="entry name" value="Beta-barrel_RND_2"/>
</dbReference>
<dbReference type="Proteomes" id="UP001499988">
    <property type="component" value="Unassembled WGS sequence"/>
</dbReference>